<dbReference type="PANTHER" id="PTHR30298:SF0">
    <property type="entry name" value="PROTEIN YBFL-RELATED"/>
    <property type="match status" value="1"/>
</dbReference>
<dbReference type="EMBL" id="AP025732">
    <property type="protein sequence ID" value="BDI19903.1"/>
    <property type="molecule type" value="Genomic_DNA"/>
</dbReference>
<keyword evidence="4" id="KW-1185">Reference proteome</keyword>
<evidence type="ECO:0000313" key="3">
    <source>
        <dbReference type="EMBL" id="BDI19903.1"/>
    </source>
</evidence>
<accession>A0ABN6Q9N0</accession>
<evidence type="ECO:0000313" key="2">
    <source>
        <dbReference type="EMBL" id="BDI18071.1"/>
    </source>
</evidence>
<dbReference type="EMBL" id="AP025732">
    <property type="protein sequence ID" value="BDI18071.1"/>
    <property type="molecule type" value="Genomic_DNA"/>
</dbReference>
<dbReference type="Pfam" id="PF13808">
    <property type="entry name" value="DDE_Tnp_1_assoc"/>
    <property type="match status" value="1"/>
</dbReference>
<evidence type="ECO:0000259" key="1">
    <source>
        <dbReference type="Pfam" id="PF13808"/>
    </source>
</evidence>
<evidence type="ECO:0000313" key="4">
    <source>
        <dbReference type="Proteomes" id="UP001055453"/>
    </source>
</evidence>
<name>A0ABN6Q9N0_NOSCO</name>
<dbReference type="InterPro" id="IPR051698">
    <property type="entry name" value="Transposase_11-like"/>
</dbReference>
<dbReference type="Proteomes" id="UP001055453">
    <property type="component" value="Chromosome"/>
</dbReference>
<protein>
    <recommendedName>
        <fullName evidence="1">H repeat-associated protein N-terminal domain-containing protein</fullName>
    </recommendedName>
</protein>
<gene>
    <name evidence="2" type="ORF">ANSO36C_38730</name>
    <name evidence="3" type="ORF">ANSO36C_57050</name>
</gene>
<proteinExistence type="predicted"/>
<dbReference type="InterPro" id="IPR032806">
    <property type="entry name" value="YbfD_N"/>
</dbReference>
<reference evidence="3" key="1">
    <citation type="submission" date="2022-04" db="EMBL/GenBank/DDBJ databases">
        <title>Complete genome sequence of a cyanobacterium, Nostoc sp. SO-36, isolated in Antarctica.</title>
        <authorList>
            <person name="Kanesaki Y."/>
            <person name="Effendi D."/>
            <person name="Sakamoto T."/>
            <person name="Ohtani S."/>
            <person name="Awai K."/>
        </authorList>
    </citation>
    <scope>NUCLEOTIDE SEQUENCE</scope>
    <source>
        <strain evidence="3">SO-36</strain>
    </source>
</reference>
<feature type="domain" description="H repeat-associated protein N-terminal" evidence="1">
    <location>
        <begin position="34"/>
        <end position="104"/>
    </location>
</feature>
<dbReference type="PANTHER" id="PTHR30298">
    <property type="entry name" value="H REPEAT-ASSOCIATED PREDICTED TRANSPOSASE"/>
    <property type="match status" value="1"/>
</dbReference>
<organism evidence="3 4">
    <name type="scientific">Nostoc cf. commune SO-36</name>
    <dbReference type="NCBI Taxonomy" id="449208"/>
    <lineage>
        <taxon>Bacteria</taxon>
        <taxon>Bacillati</taxon>
        <taxon>Cyanobacteriota</taxon>
        <taxon>Cyanophyceae</taxon>
        <taxon>Nostocales</taxon>
        <taxon>Nostocaceae</taxon>
        <taxon>Nostoc</taxon>
    </lineage>
</organism>
<sequence>MASGLKSSKPTIKTSKKLSIANALALTEQMELIFSEIEDPRVERTRVHLLTDILIIAILSVIAGANGWEDMENYGLSKYEWLEQFLALPEGIPSADTFRRVFEEESRSQNGLNAPLPLTGVRIN</sequence>